<dbReference type="GO" id="GO:0005774">
    <property type="term" value="C:vacuolar membrane"/>
    <property type="evidence" value="ECO:0007669"/>
    <property type="project" value="UniProtKB-SubCell"/>
</dbReference>
<feature type="region of interest" description="Disordered" evidence="10">
    <location>
        <begin position="1"/>
        <end position="22"/>
    </location>
</feature>
<dbReference type="Proteomes" id="UP000327013">
    <property type="component" value="Chromosome 1"/>
</dbReference>
<dbReference type="GO" id="GO:0030026">
    <property type="term" value="P:intracellular manganese ion homeostasis"/>
    <property type="evidence" value="ECO:0007669"/>
    <property type="project" value="InterPro"/>
</dbReference>
<dbReference type="GO" id="GO:0140315">
    <property type="term" value="F:iron ion sequestering activity"/>
    <property type="evidence" value="ECO:0007669"/>
    <property type="project" value="UniProtKB-UniRule"/>
</dbReference>
<evidence type="ECO:0000256" key="3">
    <source>
        <dbReference type="ARBA" id="ARBA00022496"/>
    </source>
</evidence>
<evidence type="ECO:0000313" key="12">
    <source>
        <dbReference type="Proteomes" id="UP000327013"/>
    </source>
</evidence>
<sequence length="259" mass="27462">MAGTESNGGATTSLLRAEGARERPREPWKGEFVKSIVYAGLDAIVTCFSLISSISASTRSSGDVLVLGFANLVADGISMGFGDFVSSSTEKDVGVKERAVTEWDITHHAPAEQRDLLRQYQALGMDINDATMVVNIFAKYKDIMVDEKIVAQKGMLPPDEADKPWKHGLVTFVTFIVFGSAPLLSFIVLIPFTHNDTVKFVGACVLSALALALLGIAKAKVAGQNYTLSVAVTLFNGAIAAAAAYTLGSVLTKVAGLED</sequence>
<protein>
    <recommendedName>
        <fullName evidence="9">Vacuolar iron transporter</fullName>
    </recommendedName>
</protein>
<keyword evidence="3" id="KW-0410">Iron transport</keyword>
<comment type="function">
    <text evidence="9">Vacuolar Fe(2+) uptake transporter.</text>
</comment>
<comment type="caution">
    <text evidence="9">Lacks conserved residue(s) required for the propagation of feature annotation.</text>
</comment>
<comment type="subcellular location">
    <subcellularLocation>
        <location evidence="1 9">Vacuole membrane</location>
        <topology evidence="1 9">Multi-pass membrane protein</topology>
    </subcellularLocation>
</comment>
<evidence type="ECO:0000256" key="2">
    <source>
        <dbReference type="ARBA" id="ARBA00007049"/>
    </source>
</evidence>
<evidence type="ECO:0000256" key="6">
    <source>
        <dbReference type="ARBA" id="ARBA00022989"/>
    </source>
</evidence>
<evidence type="ECO:0000256" key="10">
    <source>
        <dbReference type="SAM" id="MobiDB-lite"/>
    </source>
</evidence>
<evidence type="ECO:0000256" key="5">
    <source>
        <dbReference type="ARBA" id="ARBA00022692"/>
    </source>
</evidence>
<keyword evidence="5 9" id="KW-0812">Transmembrane</keyword>
<comment type="similarity">
    <text evidence="2 9">Belongs to the CCC1 family.</text>
</comment>
<evidence type="ECO:0000256" key="4">
    <source>
        <dbReference type="ARBA" id="ARBA00022554"/>
    </source>
</evidence>
<evidence type="ECO:0000256" key="9">
    <source>
        <dbReference type="RuleBase" id="RU369115"/>
    </source>
</evidence>
<organism evidence="11 12">
    <name type="scientific">Carpinus fangiana</name>
    <dbReference type="NCBI Taxonomy" id="176857"/>
    <lineage>
        <taxon>Eukaryota</taxon>
        <taxon>Viridiplantae</taxon>
        <taxon>Streptophyta</taxon>
        <taxon>Embryophyta</taxon>
        <taxon>Tracheophyta</taxon>
        <taxon>Spermatophyta</taxon>
        <taxon>Magnoliopsida</taxon>
        <taxon>eudicotyledons</taxon>
        <taxon>Gunneridae</taxon>
        <taxon>Pentapetalae</taxon>
        <taxon>rosids</taxon>
        <taxon>fabids</taxon>
        <taxon>Fagales</taxon>
        <taxon>Betulaceae</taxon>
        <taxon>Carpinus</taxon>
    </lineage>
</organism>
<keyword evidence="9" id="KW-0813">Transport</keyword>
<dbReference type="AlphaFoldDB" id="A0A5N6QKY2"/>
<dbReference type="GO" id="GO:0005381">
    <property type="term" value="F:iron ion transmembrane transporter activity"/>
    <property type="evidence" value="ECO:0007669"/>
    <property type="project" value="UniProtKB-UniRule"/>
</dbReference>
<reference evidence="11 12" key="1">
    <citation type="submission" date="2019-06" db="EMBL/GenBank/DDBJ databases">
        <title>A chromosomal-level reference genome of Carpinus fangiana (Coryloideae, Betulaceae).</title>
        <authorList>
            <person name="Yang X."/>
            <person name="Wang Z."/>
            <person name="Zhang L."/>
            <person name="Hao G."/>
            <person name="Liu J."/>
            <person name="Yang Y."/>
        </authorList>
    </citation>
    <scope>NUCLEOTIDE SEQUENCE [LARGE SCALE GENOMIC DNA]</scope>
    <source>
        <strain evidence="11">Cfa_2016G</strain>
        <tissue evidence="11">Leaf</tissue>
    </source>
</reference>
<dbReference type="PANTHER" id="PTHR31851">
    <property type="entry name" value="FE(2+)/MN(2+) TRANSPORTER PCL1"/>
    <property type="match status" value="1"/>
</dbReference>
<accession>A0A5N6QKY2</accession>
<keyword evidence="7 9" id="KW-0472">Membrane</keyword>
<evidence type="ECO:0000313" key="11">
    <source>
        <dbReference type="EMBL" id="KAE7999777.1"/>
    </source>
</evidence>
<name>A0A5N6QKY2_9ROSI</name>
<dbReference type="InterPro" id="IPR008217">
    <property type="entry name" value="Ccc1_fam"/>
</dbReference>
<keyword evidence="4 9" id="KW-0926">Vacuole</keyword>
<keyword evidence="6 9" id="KW-1133">Transmembrane helix</keyword>
<dbReference type="GO" id="GO:0005384">
    <property type="term" value="F:manganese ion transmembrane transporter activity"/>
    <property type="evidence" value="ECO:0007669"/>
    <property type="project" value="InterPro"/>
</dbReference>
<feature type="transmembrane region" description="Helical" evidence="9">
    <location>
        <begin position="198"/>
        <end position="216"/>
    </location>
</feature>
<evidence type="ECO:0000256" key="7">
    <source>
        <dbReference type="ARBA" id="ARBA00023136"/>
    </source>
</evidence>
<feature type="transmembrane region" description="Helical" evidence="9">
    <location>
        <begin position="228"/>
        <end position="247"/>
    </location>
</feature>
<comment type="catalytic activity">
    <reaction evidence="8">
        <text>Fe(2+)(in) = Fe(2+)(out)</text>
        <dbReference type="Rhea" id="RHEA:28486"/>
        <dbReference type="ChEBI" id="CHEBI:29033"/>
    </reaction>
    <physiologicalReaction direction="left-to-right" evidence="8">
        <dbReference type="Rhea" id="RHEA:28487"/>
    </physiologicalReaction>
</comment>
<keyword evidence="9" id="KW-0406">Ion transport</keyword>
<dbReference type="EMBL" id="CM017321">
    <property type="protein sequence ID" value="KAE7999777.1"/>
    <property type="molecule type" value="Genomic_DNA"/>
</dbReference>
<proteinExistence type="inferred from homology"/>
<feature type="transmembrane region" description="Helical" evidence="9">
    <location>
        <begin position="169"/>
        <end position="192"/>
    </location>
</feature>
<keyword evidence="3" id="KW-0408">Iron</keyword>
<dbReference type="OrthoDB" id="73465at2759"/>
<feature type="compositionally biased region" description="Polar residues" evidence="10">
    <location>
        <begin position="1"/>
        <end position="14"/>
    </location>
</feature>
<evidence type="ECO:0000256" key="1">
    <source>
        <dbReference type="ARBA" id="ARBA00004128"/>
    </source>
</evidence>
<evidence type="ECO:0000256" key="8">
    <source>
        <dbReference type="ARBA" id="ARBA00044464"/>
    </source>
</evidence>
<keyword evidence="12" id="KW-1185">Reference proteome</keyword>
<gene>
    <name evidence="11" type="ORF">FH972_004175</name>
</gene>
<dbReference type="Pfam" id="PF01988">
    <property type="entry name" value="VIT1"/>
    <property type="match status" value="1"/>
</dbReference>